<feature type="signal peptide" evidence="1">
    <location>
        <begin position="1"/>
        <end position="19"/>
    </location>
</feature>
<keyword evidence="3" id="KW-1185">Reference proteome</keyword>
<accession>A0A9X3NDD3</accession>
<gene>
    <name evidence="2" type="ORF">OJ997_30135</name>
</gene>
<protein>
    <recommendedName>
        <fullName evidence="4">VCBS repeat-containing protein</fullName>
    </recommendedName>
</protein>
<dbReference type="EMBL" id="JAPDDP010000081">
    <property type="protein sequence ID" value="MDA0184600.1"/>
    <property type="molecule type" value="Genomic_DNA"/>
</dbReference>
<evidence type="ECO:0000313" key="2">
    <source>
        <dbReference type="EMBL" id="MDA0184600.1"/>
    </source>
</evidence>
<dbReference type="AlphaFoldDB" id="A0A9X3NDD3"/>
<organism evidence="2 3">
    <name type="scientific">Solirubrobacter phytolaccae</name>
    <dbReference type="NCBI Taxonomy" id="1404360"/>
    <lineage>
        <taxon>Bacteria</taxon>
        <taxon>Bacillati</taxon>
        <taxon>Actinomycetota</taxon>
        <taxon>Thermoleophilia</taxon>
        <taxon>Solirubrobacterales</taxon>
        <taxon>Solirubrobacteraceae</taxon>
        <taxon>Solirubrobacter</taxon>
    </lineage>
</organism>
<name>A0A9X3NDD3_9ACTN</name>
<feature type="chain" id="PRO_5041000931" description="VCBS repeat-containing protein" evidence="1">
    <location>
        <begin position="20"/>
        <end position="161"/>
    </location>
</feature>
<evidence type="ECO:0000313" key="3">
    <source>
        <dbReference type="Proteomes" id="UP001147653"/>
    </source>
</evidence>
<sequence length="161" mass="16938">MRSLVILAALLIPASTAHARPPLCAPEVIESTLIGAGHLTQEEIDADAGVNLVRCGDVTGDGGTDVVFTVASGGTAGDTHFGVIEGGADGAGEVALFKEGYKVGIARHDKRSFDVLQPHYGSKDANCCPSSFRRTRYTWTGTRFKAGKAKTLKKAPASFYR</sequence>
<proteinExistence type="predicted"/>
<evidence type="ECO:0008006" key="4">
    <source>
        <dbReference type="Google" id="ProtNLM"/>
    </source>
</evidence>
<keyword evidence="1" id="KW-0732">Signal</keyword>
<evidence type="ECO:0000256" key="1">
    <source>
        <dbReference type="SAM" id="SignalP"/>
    </source>
</evidence>
<dbReference type="Proteomes" id="UP001147653">
    <property type="component" value="Unassembled WGS sequence"/>
</dbReference>
<comment type="caution">
    <text evidence="2">The sequence shown here is derived from an EMBL/GenBank/DDBJ whole genome shotgun (WGS) entry which is preliminary data.</text>
</comment>
<reference evidence="2" key="1">
    <citation type="submission" date="2022-10" db="EMBL/GenBank/DDBJ databases">
        <title>The WGS of Solirubrobacter phytolaccae KCTC 29190.</title>
        <authorList>
            <person name="Jiang Z."/>
        </authorList>
    </citation>
    <scope>NUCLEOTIDE SEQUENCE</scope>
    <source>
        <strain evidence="2">KCTC 29190</strain>
    </source>
</reference>
<dbReference type="RefSeq" id="WP_270029055.1">
    <property type="nucleotide sequence ID" value="NZ_JAPDDP010000081.1"/>
</dbReference>